<organism evidence="2 3">
    <name type="scientific">Colletotrichum zoysiae</name>
    <dbReference type="NCBI Taxonomy" id="1216348"/>
    <lineage>
        <taxon>Eukaryota</taxon>
        <taxon>Fungi</taxon>
        <taxon>Dikarya</taxon>
        <taxon>Ascomycota</taxon>
        <taxon>Pezizomycotina</taxon>
        <taxon>Sordariomycetes</taxon>
        <taxon>Hypocreomycetidae</taxon>
        <taxon>Glomerellales</taxon>
        <taxon>Glomerellaceae</taxon>
        <taxon>Colletotrichum</taxon>
        <taxon>Colletotrichum graminicola species complex</taxon>
    </lineage>
</organism>
<proteinExistence type="predicted"/>
<protein>
    <submittedName>
        <fullName evidence="2">Uncharacterized protein</fullName>
    </submittedName>
</protein>
<dbReference type="Proteomes" id="UP001232148">
    <property type="component" value="Unassembled WGS sequence"/>
</dbReference>
<name>A0AAD9HCZ0_9PEZI</name>
<reference evidence="2" key="1">
    <citation type="submission" date="2021-06" db="EMBL/GenBank/DDBJ databases">
        <title>Comparative genomics, transcriptomics and evolutionary studies reveal genomic signatures of adaptation to plant cell wall in hemibiotrophic fungi.</title>
        <authorList>
            <consortium name="DOE Joint Genome Institute"/>
            <person name="Baroncelli R."/>
            <person name="Diaz J.F."/>
            <person name="Benocci T."/>
            <person name="Peng M."/>
            <person name="Battaglia E."/>
            <person name="Haridas S."/>
            <person name="Andreopoulos W."/>
            <person name="Labutti K."/>
            <person name="Pangilinan J."/>
            <person name="Floch G.L."/>
            <person name="Makela M.R."/>
            <person name="Henrissat B."/>
            <person name="Grigoriev I.V."/>
            <person name="Crouch J.A."/>
            <person name="De Vries R.P."/>
            <person name="Sukno S.A."/>
            <person name="Thon M.R."/>
        </authorList>
    </citation>
    <scope>NUCLEOTIDE SEQUENCE</scope>
    <source>
        <strain evidence="2">MAFF235873</strain>
    </source>
</reference>
<evidence type="ECO:0000313" key="2">
    <source>
        <dbReference type="EMBL" id="KAK2026750.1"/>
    </source>
</evidence>
<keyword evidence="3" id="KW-1185">Reference proteome</keyword>
<sequence length="159" mass="17585">MAAVNPPLTFYIDPRYPPRWISPSYSGVHRGRDTRNPGGSSLIRRPHPSSSFQGAEIRCALTREEPCLGCTHAPTHARDERTSGRVSYIPLQTARPAPPATRQRSLPFQGAQVMCMDGDSGMSVLKLYPCTLRIDYSNTRPVACIYSLLLGPHPTPRIL</sequence>
<dbReference type="EMBL" id="MU842908">
    <property type="protein sequence ID" value="KAK2026750.1"/>
    <property type="molecule type" value="Genomic_DNA"/>
</dbReference>
<gene>
    <name evidence="2" type="ORF">LX32DRAFT_10831</name>
</gene>
<accession>A0AAD9HCZ0</accession>
<comment type="caution">
    <text evidence="2">The sequence shown here is derived from an EMBL/GenBank/DDBJ whole genome shotgun (WGS) entry which is preliminary data.</text>
</comment>
<evidence type="ECO:0000256" key="1">
    <source>
        <dbReference type="SAM" id="MobiDB-lite"/>
    </source>
</evidence>
<dbReference type="AlphaFoldDB" id="A0AAD9HCZ0"/>
<evidence type="ECO:0000313" key="3">
    <source>
        <dbReference type="Proteomes" id="UP001232148"/>
    </source>
</evidence>
<feature type="region of interest" description="Disordered" evidence="1">
    <location>
        <begin position="26"/>
        <end position="50"/>
    </location>
</feature>